<proteinExistence type="inferred from homology"/>
<sequence length="588" mass="60684">MRIDTKVGTLRRMLFSRTGIRRLGTLVAGTTFAMNAGIGLGAAVPATGQSVRCPALYAIGVPGTGESAPDADPSSDHGMLAAIFLPMLAAEPNRTDRAYVPYEAGFGGAVPGGAVPYSTSVTGGLQQLRSMAQSVVDRCENTRLAVVGYSQGAHIASLFAQEIGRGRSTVPADRVAGVALLADPTRYPGASLFPGAAGKLAPDPPPGTIADGLAGLQAQPASAPGGGIGPLRDLAPDFGALTGRVASFCIDGDLACDSPTNAPILHMITNIAGQALLPLDDPLTALSSITDALAATVNKTTTDVVDKDLHGLSPGSLVLSRDKSLSQRLAEASDPRSLIDDPTAQSAMLRLATITLNTLTSIVGVVLSPEEVCQIGAMGAKDPLAGLATLAAKMFASMPRRSSAPRFTQVLTQAFDAIGDLVSDNAELVDSQVWSKYQDAVTRHGAYAVTTVAAGRPSVQFVAEWFTALSRALPAEPKPVVAQSPDSVLASMPGHEAQAPAAGSAAKAPPAQRTSPKTKDSTTEVGIRVDPADPSRGRIRTESAAAKAERLETGRHIIWALLLAECVGLLYIGRRRIVRIGSDIDFLG</sequence>
<dbReference type="OrthoDB" id="4570487at2"/>
<dbReference type="SUPFAM" id="SSF53474">
    <property type="entry name" value="alpha/beta-Hydrolases"/>
    <property type="match status" value="1"/>
</dbReference>
<keyword evidence="7" id="KW-1185">Reference proteome</keyword>
<comment type="similarity">
    <text evidence="1">Belongs to the cutinase family.</text>
</comment>
<reference evidence="6 7" key="1">
    <citation type="submission" date="2019-09" db="EMBL/GenBank/DDBJ databases">
        <authorList>
            <person name="Wang X."/>
        </authorList>
    </citation>
    <scope>NUCLEOTIDE SEQUENCE [LARGE SCALE GENOMIC DNA]</scope>
    <source>
        <strain evidence="6 7">CICC 11023</strain>
    </source>
</reference>
<dbReference type="Pfam" id="PF01083">
    <property type="entry name" value="Cutinase"/>
    <property type="match status" value="1"/>
</dbReference>
<dbReference type="SMART" id="SM01110">
    <property type="entry name" value="Cutinase"/>
    <property type="match status" value="1"/>
</dbReference>
<evidence type="ECO:0000313" key="6">
    <source>
        <dbReference type="EMBL" id="KAA8887115.1"/>
    </source>
</evidence>
<dbReference type="Gene3D" id="3.40.50.1820">
    <property type="entry name" value="alpha/beta hydrolase"/>
    <property type="match status" value="1"/>
</dbReference>
<dbReference type="GO" id="GO:0052689">
    <property type="term" value="F:carboxylic ester hydrolase activity"/>
    <property type="evidence" value="ECO:0007669"/>
    <property type="project" value="UniProtKB-KW"/>
</dbReference>
<evidence type="ECO:0000256" key="1">
    <source>
        <dbReference type="ARBA" id="ARBA00007534"/>
    </source>
</evidence>
<feature type="region of interest" description="Disordered" evidence="5">
    <location>
        <begin position="490"/>
        <end position="542"/>
    </location>
</feature>
<accession>A0A5N0EG77</accession>
<evidence type="ECO:0000256" key="4">
    <source>
        <dbReference type="ARBA" id="ARBA00023157"/>
    </source>
</evidence>
<evidence type="ECO:0000256" key="3">
    <source>
        <dbReference type="ARBA" id="ARBA00022801"/>
    </source>
</evidence>
<dbReference type="EMBL" id="VXLC01000008">
    <property type="protein sequence ID" value="KAA8887115.1"/>
    <property type="molecule type" value="Genomic_DNA"/>
</dbReference>
<dbReference type="PANTHER" id="PTHR33630:SF9">
    <property type="entry name" value="CUTINASE 4"/>
    <property type="match status" value="1"/>
</dbReference>
<dbReference type="PANTHER" id="PTHR33630">
    <property type="entry name" value="CUTINASE RV1984C-RELATED-RELATED"/>
    <property type="match status" value="1"/>
</dbReference>
<organism evidence="6 7">
    <name type="scientific">Nocardia colli</name>
    <dbReference type="NCBI Taxonomy" id="2545717"/>
    <lineage>
        <taxon>Bacteria</taxon>
        <taxon>Bacillati</taxon>
        <taxon>Actinomycetota</taxon>
        <taxon>Actinomycetes</taxon>
        <taxon>Mycobacteriales</taxon>
        <taxon>Nocardiaceae</taxon>
        <taxon>Nocardia</taxon>
    </lineage>
</organism>
<dbReference type="InterPro" id="IPR029058">
    <property type="entry name" value="AB_hydrolase_fold"/>
</dbReference>
<dbReference type="InterPro" id="IPR000675">
    <property type="entry name" value="Cutinase/axe"/>
</dbReference>
<evidence type="ECO:0000256" key="2">
    <source>
        <dbReference type="ARBA" id="ARBA00022487"/>
    </source>
</evidence>
<dbReference type="Proteomes" id="UP000323876">
    <property type="component" value="Unassembled WGS sequence"/>
</dbReference>
<keyword evidence="4" id="KW-1015">Disulfide bond</keyword>
<evidence type="ECO:0000256" key="5">
    <source>
        <dbReference type="SAM" id="MobiDB-lite"/>
    </source>
</evidence>
<feature type="compositionally biased region" description="Basic and acidic residues" evidence="5">
    <location>
        <begin position="530"/>
        <end position="542"/>
    </location>
</feature>
<name>A0A5N0EG77_9NOCA</name>
<evidence type="ECO:0000313" key="7">
    <source>
        <dbReference type="Proteomes" id="UP000323876"/>
    </source>
</evidence>
<keyword evidence="2" id="KW-0719">Serine esterase</keyword>
<protein>
    <submittedName>
        <fullName evidence="6">Cutinase family protein</fullName>
    </submittedName>
</protein>
<dbReference type="RefSeq" id="WP_150403446.1">
    <property type="nucleotide sequence ID" value="NZ_VXLC01000008.1"/>
</dbReference>
<keyword evidence="3" id="KW-0378">Hydrolase</keyword>
<feature type="compositionally biased region" description="Low complexity" evidence="5">
    <location>
        <begin position="497"/>
        <end position="511"/>
    </location>
</feature>
<gene>
    <name evidence="6" type="ORF">F3087_19590</name>
</gene>
<comment type="caution">
    <text evidence="6">The sequence shown here is derived from an EMBL/GenBank/DDBJ whole genome shotgun (WGS) entry which is preliminary data.</text>
</comment>
<dbReference type="AlphaFoldDB" id="A0A5N0EG77"/>